<dbReference type="EMBL" id="JAHXDN010000005">
    <property type="protein sequence ID" value="MBW4709737.1"/>
    <property type="molecule type" value="Genomic_DNA"/>
</dbReference>
<dbReference type="Pfam" id="PF08546">
    <property type="entry name" value="ApbA_C"/>
    <property type="match status" value="1"/>
</dbReference>
<dbReference type="Proteomes" id="UP001138661">
    <property type="component" value="Unassembled WGS sequence"/>
</dbReference>
<dbReference type="PANTHER" id="PTHR21708:SF45">
    <property type="entry name" value="2-DEHYDROPANTOATE 2-REDUCTASE"/>
    <property type="match status" value="1"/>
</dbReference>
<dbReference type="RefSeq" id="WP_219505577.1">
    <property type="nucleotide sequence ID" value="NZ_JAHXDN010000005.1"/>
</dbReference>
<evidence type="ECO:0000256" key="2">
    <source>
        <dbReference type="ARBA" id="ARBA00032024"/>
    </source>
</evidence>
<evidence type="ECO:0000256" key="1">
    <source>
        <dbReference type="ARBA" id="ARBA00013014"/>
    </source>
</evidence>
<comment type="caution">
    <text evidence="5">The sequence shown here is derived from an EMBL/GenBank/DDBJ whole genome shotgun (WGS) entry which is preliminary data.</text>
</comment>
<dbReference type="AlphaFoldDB" id="A0A9X1K4I0"/>
<dbReference type="InterPro" id="IPR051402">
    <property type="entry name" value="KPR-Related"/>
</dbReference>
<dbReference type="InterPro" id="IPR013752">
    <property type="entry name" value="KPA_reductase"/>
</dbReference>
<protein>
    <recommendedName>
        <fullName evidence="1">2-dehydropantoate 2-reductase</fullName>
        <ecNumber evidence="1">1.1.1.169</ecNumber>
    </recommendedName>
    <alternativeName>
        <fullName evidence="2">Ketopantoate reductase</fullName>
    </alternativeName>
</protein>
<keyword evidence="6" id="KW-1185">Reference proteome</keyword>
<evidence type="ECO:0000259" key="3">
    <source>
        <dbReference type="Pfam" id="PF02558"/>
    </source>
</evidence>
<feature type="domain" description="Ketopantoate reductase C-terminal" evidence="4">
    <location>
        <begin position="198"/>
        <end position="316"/>
    </location>
</feature>
<accession>A0A9X1K4I0</accession>
<dbReference type="InterPro" id="IPR013332">
    <property type="entry name" value="KPR_N"/>
</dbReference>
<evidence type="ECO:0000259" key="4">
    <source>
        <dbReference type="Pfam" id="PF08546"/>
    </source>
</evidence>
<dbReference type="GO" id="GO:0008677">
    <property type="term" value="F:2-dehydropantoate 2-reductase activity"/>
    <property type="evidence" value="ECO:0007669"/>
    <property type="project" value="UniProtKB-EC"/>
</dbReference>
<dbReference type="EC" id="1.1.1.169" evidence="1"/>
<name>A0A9X1K4I0_9RHOB</name>
<evidence type="ECO:0000313" key="5">
    <source>
        <dbReference type="EMBL" id="MBW4709737.1"/>
    </source>
</evidence>
<dbReference type="GO" id="GO:0005737">
    <property type="term" value="C:cytoplasm"/>
    <property type="evidence" value="ECO:0007669"/>
    <property type="project" value="TreeGrafter"/>
</dbReference>
<evidence type="ECO:0000313" key="6">
    <source>
        <dbReference type="Proteomes" id="UP001138661"/>
    </source>
</evidence>
<dbReference type="Pfam" id="PF02558">
    <property type="entry name" value="ApbA"/>
    <property type="match status" value="1"/>
</dbReference>
<sequence length="334" mass="35117">MRILVLGAGAVGGFLAGGFHENGHAVSVLARGTHLAAIKAHGLRVRHADGREICCNVTATDDPRELGDQDLIVTTVKAPALAGVLAACEPLLRRGMPVVTAMNGVFWWYGTGFAGAGQPPDCARLDPDGTLARLVPADQAVGMVIHSTNQVVEPGLIQNRSARNRFVIGAATRAGADRIEAMLPSLQGPGTRFEFERDLRRTMWHKLLRNLSSAPASVLTGGMAYQVLNDPDAQPVARALFLEGAAVARAHGFDGLGDDVARVFAPGAGAHQKPSMSQDVDLGRPMEIDTMLRIVQDFGRQTGVPTPTLDVVIGLVILRARLAGGYPPAGGADP</sequence>
<reference evidence="5" key="1">
    <citation type="submission" date="2021-07" db="EMBL/GenBank/DDBJ databases">
        <title>Roseobacter insulae sp. nov., isolated from a tidal flat.</title>
        <authorList>
            <person name="Park S."/>
            <person name="Yoon J.-H."/>
        </authorList>
    </citation>
    <scope>NUCLEOTIDE SEQUENCE</scope>
    <source>
        <strain evidence="5">YSTF-M11</strain>
    </source>
</reference>
<proteinExistence type="predicted"/>
<dbReference type="PANTHER" id="PTHR21708">
    <property type="entry name" value="PROBABLE 2-DEHYDROPANTOATE 2-REDUCTASE"/>
    <property type="match status" value="1"/>
</dbReference>
<dbReference type="NCBIfam" id="NF005089">
    <property type="entry name" value="PRK06522.1-4"/>
    <property type="match status" value="1"/>
</dbReference>
<feature type="domain" description="Ketopantoate reductase N-terminal" evidence="3">
    <location>
        <begin position="3"/>
        <end position="105"/>
    </location>
</feature>
<gene>
    <name evidence="5" type="ORF">KX928_18265</name>
</gene>
<organism evidence="5 6">
    <name type="scientific">Roseobacter insulae</name>
    <dbReference type="NCBI Taxonomy" id="2859783"/>
    <lineage>
        <taxon>Bacteria</taxon>
        <taxon>Pseudomonadati</taxon>
        <taxon>Pseudomonadota</taxon>
        <taxon>Alphaproteobacteria</taxon>
        <taxon>Rhodobacterales</taxon>
        <taxon>Roseobacteraceae</taxon>
        <taxon>Roseobacter</taxon>
    </lineage>
</organism>